<dbReference type="AlphaFoldDB" id="A0A9N8V5I2"/>
<proteinExistence type="predicted"/>
<reference evidence="1" key="1">
    <citation type="submission" date="2021-06" db="EMBL/GenBank/DDBJ databases">
        <authorList>
            <person name="Kallberg Y."/>
            <person name="Tangrot J."/>
            <person name="Rosling A."/>
        </authorList>
    </citation>
    <scope>NUCLEOTIDE SEQUENCE</scope>
    <source>
        <strain evidence="1">AZ414A</strain>
    </source>
</reference>
<protein>
    <submittedName>
        <fullName evidence="1">4125_t:CDS:1</fullName>
    </submittedName>
</protein>
<sequence>DLVEKQQEFLNFVLYQYIQHNYSLNLIGNMNEMLLSFDIPSNMTVEETGARTVSIHTTGYEKSNFTVVLCCMEDGTKLSPVIIFKLVNVSQQTFPSGVIIRANHGGYMNSELIYNKIY</sequence>
<keyword evidence="2" id="KW-1185">Reference proteome</keyword>
<accession>A0A9N8V5I2</accession>
<dbReference type="OrthoDB" id="2426885at2759"/>
<evidence type="ECO:0000313" key="1">
    <source>
        <dbReference type="EMBL" id="CAG8443615.1"/>
    </source>
</evidence>
<comment type="caution">
    <text evidence="1">The sequence shown here is derived from an EMBL/GenBank/DDBJ whole genome shotgun (WGS) entry which is preliminary data.</text>
</comment>
<dbReference type="Proteomes" id="UP000789706">
    <property type="component" value="Unassembled WGS sequence"/>
</dbReference>
<evidence type="ECO:0000313" key="2">
    <source>
        <dbReference type="Proteomes" id="UP000789706"/>
    </source>
</evidence>
<organism evidence="1 2">
    <name type="scientific">Diversispora eburnea</name>
    <dbReference type="NCBI Taxonomy" id="1213867"/>
    <lineage>
        <taxon>Eukaryota</taxon>
        <taxon>Fungi</taxon>
        <taxon>Fungi incertae sedis</taxon>
        <taxon>Mucoromycota</taxon>
        <taxon>Glomeromycotina</taxon>
        <taxon>Glomeromycetes</taxon>
        <taxon>Diversisporales</taxon>
        <taxon>Diversisporaceae</taxon>
        <taxon>Diversispora</taxon>
    </lineage>
</organism>
<feature type="non-terminal residue" evidence="1">
    <location>
        <position position="1"/>
    </location>
</feature>
<gene>
    <name evidence="1" type="ORF">DEBURN_LOCUS1633</name>
</gene>
<dbReference type="EMBL" id="CAJVPK010000075">
    <property type="protein sequence ID" value="CAG8443615.1"/>
    <property type="molecule type" value="Genomic_DNA"/>
</dbReference>
<name>A0A9N8V5I2_9GLOM</name>